<evidence type="ECO:0000313" key="2">
    <source>
        <dbReference type="Proteomes" id="UP001139104"/>
    </source>
</evidence>
<protein>
    <submittedName>
        <fullName evidence="1">NUDIX hydrolase</fullName>
    </submittedName>
</protein>
<organism evidence="1 2">
    <name type="scientific">Candidatus Rhodoblastus alkanivorans</name>
    <dbReference type="NCBI Taxonomy" id="2954117"/>
    <lineage>
        <taxon>Bacteria</taxon>
        <taxon>Pseudomonadati</taxon>
        <taxon>Pseudomonadota</taxon>
        <taxon>Alphaproteobacteria</taxon>
        <taxon>Hyphomicrobiales</taxon>
        <taxon>Rhodoblastaceae</taxon>
        <taxon>Rhodoblastus</taxon>
    </lineage>
</organism>
<dbReference type="RefSeq" id="WP_243067918.1">
    <property type="nucleotide sequence ID" value="NZ_JAIVFK010000045.1"/>
</dbReference>
<dbReference type="SUPFAM" id="SSF55811">
    <property type="entry name" value="Nudix"/>
    <property type="match status" value="1"/>
</dbReference>
<sequence length="247" mass="27105">MPGISDGHYRVARLETFFRPAPWAFAESEVARINAHWMRARAEKPAMFDGRVLLMRDPEIVATPEGDVLRGAFFDTDYRNFLAWSDFGAAGEPEGGVYNCFSMAALRTRDGDFLLVEMGAHTANAGKIYFAAGTPDLSDIFGEKVDLAASVAREMEEETGFSPVEAPPAAGWSVIVAGRKIACIQQRLLPLAADEALARAEDFLAREEEPELARLHAAYGLKDIDPARMPDFIQTFLRDAFAAQPCG</sequence>
<keyword evidence="2" id="KW-1185">Reference proteome</keyword>
<evidence type="ECO:0000313" key="1">
    <source>
        <dbReference type="EMBL" id="MCI4684003.1"/>
    </source>
</evidence>
<dbReference type="Gene3D" id="3.90.79.10">
    <property type="entry name" value="Nucleoside Triphosphate Pyrophosphohydrolase"/>
    <property type="match status" value="1"/>
</dbReference>
<dbReference type="GO" id="GO:0016787">
    <property type="term" value="F:hydrolase activity"/>
    <property type="evidence" value="ECO:0007669"/>
    <property type="project" value="UniProtKB-KW"/>
</dbReference>
<dbReference type="Proteomes" id="UP001139104">
    <property type="component" value="Unassembled WGS sequence"/>
</dbReference>
<name>A0ABS9Z8Q3_9HYPH</name>
<gene>
    <name evidence="1" type="ORF">K2U94_14755</name>
</gene>
<dbReference type="EMBL" id="JAIVFP010000001">
    <property type="protein sequence ID" value="MCI4684003.1"/>
    <property type="molecule type" value="Genomic_DNA"/>
</dbReference>
<proteinExistence type="predicted"/>
<dbReference type="InterPro" id="IPR015797">
    <property type="entry name" value="NUDIX_hydrolase-like_dom_sf"/>
</dbReference>
<accession>A0ABS9Z8Q3</accession>
<reference evidence="1" key="1">
    <citation type="journal article" date="2022" name="ISME J.">
        <title>Identification of active gaseous-alkane degraders at natural gas seeps.</title>
        <authorList>
            <person name="Farhan Ul Haque M."/>
            <person name="Hernandez M."/>
            <person name="Crombie A.T."/>
            <person name="Murrell J.C."/>
        </authorList>
    </citation>
    <scope>NUCLEOTIDE SEQUENCE</scope>
    <source>
        <strain evidence="1">PC2</strain>
    </source>
</reference>
<keyword evidence="1" id="KW-0378">Hydrolase</keyword>
<comment type="caution">
    <text evidence="1">The sequence shown here is derived from an EMBL/GenBank/DDBJ whole genome shotgun (WGS) entry which is preliminary data.</text>
</comment>